<dbReference type="GeneID" id="7204188"/>
<gene>
    <name evidence="2" type="ORF">PHATR_43971</name>
</gene>
<proteinExistence type="predicted"/>
<evidence type="ECO:0000256" key="1">
    <source>
        <dbReference type="SAM" id="SignalP"/>
    </source>
</evidence>
<dbReference type="KEGG" id="pti:PHATR_43971"/>
<accession>B5Y4X9</accession>
<dbReference type="InParanoid" id="B5Y4X9"/>
<evidence type="ECO:0000313" key="3">
    <source>
        <dbReference type="Proteomes" id="UP000000759"/>
    </source>
</evidence>
<dbReference type="PaxDb" id="2850-Phatr43971"/>
<keyword evidence="3" id="KW-1185">Reference proteome</keyword>
<keyword evidence="1" id="KW-0732">Signal</keyword>
<evidence type="ECO:0000313" key="2">
    <source>
        <dbReference type="EMBL" id="ACI65845.1"/>
    </source>
</evidence>
<feature type="chain" id="PRO_5002841146" evidence="1">
    <location>
        <begin position="18"/>
        <end position="160"/>
    </location>
</feature>
<dbReference type="Proteomes" id="UP000000759">
    <property type="component" value="Chromosome 3"/>
</dbReference>
<feature type="signal peptide" evidence="1">
    <location>
        <begin position="1"/>
        <end position="17"/>
    </location>
</feature>
<dbReference type="RefSeq" id="XP_002186375.1">
    <property type="nucleotide sequence ID" value="XM_002186339.1"/>
</dbReference>
<sequence>MKLFYLFTFALASLARADFTMLIDGDKCDLETVLKALPNVVSATITDTRMPNDETTLTFADNISDEYNWRHLRGPDEVQDARNLNRGNQCPGGNIASCINNGVNQWLCWMFCPGRRNLAHQISSTAIPLSEKIKEVNEIENFLKADDSIPDTCEPLIFVQ</sequence>
<reference evidence="2 3" key="1">
    <citation type="journal article" date="2008" name="Nature">
        <title>The Phaeodactylum genome reveals the evolutionary history of diatom genomes.</title>
        <authorList>
            <person name="Bowler C."/>
            <person name="Allen A.E."/>
            <person name="Badger J.H."/>
            <person name="Grimwood J."/>
            <person name="Jabbari K."/>
            <person name="Kuo A."/>
            <person name="Maheswari U."/>
            <person name="Martens C."/>
            <person name="Maumus F."/>
            <person name="Otillar R.P."/>
            <person name="Rayko E."/>
            <person name="Salamov A."/>
            <person name="Vandepoele K."/>
            <person name="Beszteri B."/>
            <person name="Gruber A."/>
            <person name="Heijde M."/>
            <person name="Katinka M."/>
            <person name="Mock T."/>
            <person name="Valentin K."/>
            <person name="Verret F."/>
            <person name="Berges J.A."/>
            <person name="Brownlee C."/>
            <person name="Cadoret J.P."/>
            <person name="Chiovitti A."/>
            <person name="Choi C.J."/>
            <person name="Coesel S."/>
            <person name="De Martino A."/>
            <person name="Detter J.C."/>
            <person name="Durkin C."/>
            <person name="Falciatore A."/>
            <person name="Fournet J."/>
            <person name="Haruta M."/>
            <person name="Huysman M.J."/>
            <person name="Jenkins B.D."/>
            <person name="Jiroutova K."/>
            <person name="Jorgensen R.E."/>
            <person name="Joubert Y."/>
            <person name="Kaplan A."/>
            <person name="Kroger N."/>
            <person name="Kroth P.G."/>
            <person name="La Roche J."/>
            <person name="Lindquist E."/>
            <person name="Lommer M."/>
            <person name="Martin-Jezequel V."/>
            <person name="Lopez P.J."/>
            <person name="Lucas S."/>
            <person name="Mangogna M."/>
            <person name="McGinnis K."/>
            <person name="Medlin L.K."/>
            <person name="Montsant A."/>
            <person name="Oudot-Le Secq M.P."/>
            <person name="Napoli C."/>
            <person name="Obornik M."/>
            <person name="Parker M.S."/>
            <person name="Petit J.L."/>
            <person name="Porcel B.M."/>
            <person name="Poulsen N."/>
            <person name="Robison M."/>
            <person name="Rychlewski L."/>
            <person name="Rynearson T.A."/>
            <person name="Schmutz J."/>
            <person name="Shapiro H."/>
            <person name="Siaut M."/>
            <person name="Stanley M."/>
            <person name="Sussman M.R."/>
            <person name="Taylor A.R."/>
            <person name="Vardi A."/>
            <person name="von Dassow P."/>
            <person name="Vyverman W."/>
            <person name="Willis A."/>
            <person name="Wyrwicz L.S."/>
            <person name="Rokhsar D.S."/>
            <person name="Weissenbach J."/>
            <person name="Armbrust E.V."/>
            <person name="Green B.R."/>
            <person name="Van de Peer Y."/>
            <person name="Grigoriev I.V."/>
        </authorList>
    </citation>
    <scope>NUCLEOTIDE SEQUENCE [LARGE SCALE GENOMIC DNA]</scope>
    <source>
        <strain evidence="2 3">CCAP 1055/1</strain>
    </source>
</reference>
<dbReference type="HOGENOM" id="CLU_1655600_0_0_1"/>
<organism evidence="2 3">
    <name type="scientific">Phaeodactylum tricornutum (strain CCAP 1055/1)</name>
    <dbReference type="NCBI Taxonomy" id="556484"/>
    <lineage>
        <taxon>Eukaryota</taxon>
        <taxon>Sar</taxon>
        <taxon>Stramenopiles</taxon>
        <taxon>Ochrophyta</taxon>
        <taxon>Bacillariophyta</taxon>
        <taxon>Bacillariophyceae</taxon>
        <taxon>Bacillariophycidae</taxon>
        <taxon>Naviculales</taxon>
        <taxon>Phaeodactylaceae</taxon>
        <taxon>Phaeodactylum</taxon>
    </lineage>
</organism>
<name>B5Y4X9_PHATC</name>
<dbReference type="AlphaFoldDB" id="B5Y4X9"/>
<protein>
    <submittedName>
        <fullName evidence="2">Uncharacterized protein</fullName>
    </submittedName>
</protein>
<reference evidence="3" key="2">
    <citation type="submission" date="2008-08" db="EMBL/GenBank/DDBJ databases">
        <authorList>
            <consortium name="Diatom Consortium"/>
            <person name="Grigoriev I."/>
            <person name="Grimwood J."/>
            <person name="Kuo A."/>
            <person name="Otillar R.P."/>
            <person name="Salamov A."/>
            <person name="Detter J.C."/>
            <person name="Lindquist E."/>
            <person name="Shapiro H."/>
            <person name="Lucas S."/>
            <person name="Glavina del Rio T."/>
            <person name="Pitluck S."/>
            <person name="Rokhsar D."/>
            <person name="Bowler C."/>
        </authorList>
    </citation>
    <scope>GENOME REANNOTATION</scope>
    <source>
        <strain evidence="3">CCAP 1055/1</strain>
    </source>
</reference>
<dbReference type="EMBL" id="CP001142">
    <property type="protein sequence ID" value="ACI65845.1"/>
    <property type="molecule type" value="Genomic_DNA"/>
</dbReference>